<reference evidence="2" key="1">
    <citation type="submission" date="2023-10" db="EMBL/GenBank/DDBJ databases">
        <authorList>
            <person name="Chen Y."/>
            <person name="Shah S."/>
            <person name="Dougan E. K."/>
            <person name="Thang M."/>
            <person name="Chan C."/>
        </authorList>
    </citation>
    <scope>NUCLEOTIDE SEQUENCE [LARGE SCALE GENOMIC DNA]</scope>
</reference>
<evidence type="ECO:0000313" key="2">
    <source>
        <dbReference type="EMBL" id="CAK0824815.1"/>
    </source>
</evidence>
<feature type="region of interest" description="Disordered" evidence="1">
    <location>
        <begin position="1"/>
        <end position="69"/>
    </location>
</feature>
<proteinExistence type="predicted"/>
<organism evidence="2 3">
    <name type="scientific">Prorocentrum cordatum</name>
    <dbReference type="NCBI Taxonomy" id="2364126"/>
    <lineage>
        <taxon>Eukaryota</taxon>
        <taxon>Sar</taxon>
        <taxon>Alveolata</taxon>
        <taxon>Dinophyceae</taxon>
        <taxon>Prorocentrales</taxon>
        <taxon>Prorocentraceae</taxon>
        <taxon>Prorocentrum</taxon>
    </lineage>
</organism>
<gene>
    <name evidence="2" type="ORF">PCOR1329_LOCUS25113</name>
</gene>
<evidence type="ECO:0000313" key="3">
    <source>
        <dbReference type="Proteomes" id="UP001189429"/>
    </source>
</evidence>
<comment type="caution">
    <text evidence="2">The sequence shown here is derived from an EMBL/GenBank/DDBJ whole genome shotgun (WGS) entry which is preliminary data.</text>
</comment>
<sequence length="139" mass="15410">VMSGASEALPSAQMQLHPKLGRRQTSPVNSSSSPRESAHSRDSVVRQWQTTSAAAESRRGKETLRRMKTADGKEKIAWKMLAADSNRDNIASAILNRLQTCLGIRSCTTRALSKLKELIKQDPYNSTWLAKVTERNEGD</sequence>
<keyword evidence="3" id="KW-1185">Reference proteome</keyword>
<dbReference type="EMBL" id="CAUYUJ010008746">
    <property type="protein sequence ID" value="CAK0824815.1"/>
    <property type="molecule type" value="Genomic_DNA"/>
</dbReference>
<protein>
    <submittedName>
        <fullName evidence="2">Uncharacterized protein</fullName>
    </submittedName>
</protein>
<feature type="compositionally biased region" description="Low complexity" evidence="1">
    <location>
        <begin position="26"/>
        <end position="35"/>
    </location>
</feature>
<accession>A0ABN9RZX0</accession>
<feature type="non-terminal residue" evidence="2">
    <location>
        <position position="1"/>
    </location>
</feature>
<name>A0ABN9RZX0_9DINO</name>
<dbReference type="Proteomes" id="UP001189429">
    <property type="component" value="Unassembled WGS sequence"/>
</dbReference>
<evidence type="ECO:0000256" key="1">
    <source>
        <dbReference type="SAM" id="MobiDB-lite"/>
    </source>
</evidence>
<feature type="compositionally biased region" description="Basic and acidic residues" evidence="1">
    <location>
        <begin position="56"/>
        <end position="69"/>
    </location>
</feature>